<evidence type="ECO:0000256" key="3">
    <source>
        <dbReference type="ARBA" id="ARBA00023082"/>
    </source>
</evidence>
<accession>A0A4Q7KP43</accession>
<evidence type="ECO:0000313" key="9">
    <source>
        <dbReference type="Proteomes" id="UP000294257"/>
    </source>
</evidence>
<sequence>MRPDHARGLVEHLFRHSAGPITAALCRNLGPSRIDIAEECLQDAMLQALRVWPHEGLPDNPRGWLYRVARNRAVDLVRRDDVLRDKLPLLVDGAPADGFRGDDELALMFLCCHPGLPAASRVALTLKVVGGLSVDEIATALLSKPATVAQRIVRAKQWMRANAAPFEVPPPERLESRVDSLLSVLYLMFNAGYEASDGDTAVRRELCAESIRLCRLLVADPRTDLPKVRALLALMLLHASRLHARTDDAGDLLLLSDQDRRSWDHAMIAEGVRTFADSCTGDARSVYHVEAAIAACHAAASDATHTDWSRIVSLYDELLAIRPSPVAALNRAIATAMTDRLDEALTWLEELRDEPALAEYHLLPAALGALYLRSGDRESAAHHYREALSRRCSEPERRFLHRQLDLCTA</sequence>
<dbReference type="SUPFAM" id="SSF48452">
    <property type="entry name" value="TPR-like"/>
    <property type="match status" value="1"/>
</dbReference>
<dbReference type="InterPro" id="IPR007627">
    <property type="entry name" value="RNA_pol_sigma70_r2"/>
</dbReference>
<dbReference type="OrthoDB" id="9780299at2"/>
<feature type="domain" description="RNA polymerase sigma factor 70 region 4 type 2" evidence="6">
    <location>
        <begin position="108"/>
        <end position="159"/>
    </location>
</feature>
<feature type="domain" description="RNA polymerase sigma-70 region 2" evidence="5">
    <location>
        <begin position="24"/>
        <end position="80"/>
    </location>
</feature>
<comment type="similarity">
    <text evidence="1">Belongs to the sigma-70 factor family. ECF subfamily.</text>
</comment>
<dbReference type="Gene3D" id="1.10.10.10">
    <property type="entry name" value="Winged helix-like DNA-binding domain superfamily/Winged helix DNA-binding domain"/>
    <property type="match status" value="1"/>
</dbReference>
<dbReference type="InterPro" id="IPR013325">
    <property type="entry name" value="RNA_pol_sigma_r2"/>
</dbReference>
<name>A0A4Q7KP43_9PSEU</name>
<proteinExistence type="inferred from homology"/>
<dbReference type="EMBL" id="SGWQ01000005">
    <property type="protein sequence ID" value="RZS37750.1"/>
    <property type="molecule type" value="Genomic_DNA"/>
</dbReference>
<evidence type="ECO:0000259" key="6">
    <source>
        <dbReference type="Pfam" id="PF08281"/>
    </source>
</evidence>
<dbReference type="GO" id="GO:0006352">
    <property type="term" value="P:DNA-templated transcription initiation"/>
    <property type="evidence" value="ECO:0007669"/>
    <property type="project" value="InterPro"/>
</dbReference>
<dbReference type="Pfam" id="PF08281">
    <property type="entry name" value="Sigma70_r4_2"/>
    <property type="match status" value="1"/>
</dbReference>
<protein>
    <submittedName>
        <fullName evidence="8">RNA polymerase sigma-70 factor (ECF subfamily)</fullName>
    </submittedName>
</protein>
<keyword evidence="2" id="KW-0805">Transcription regulation</keyword>
<dbReference type="Gene3D" id="1.25.40.10">
    <property type="entry name" value="Tetratricopeptide repeat domain"/>
    <property type="match status" value="1"/>
</dbReference>
<evidence type="ECO:0000256" key="1">
    <source>
        <dbReference type="ARBA" id="ARBA00010641"/>
    </source>
</evidence>
<dbReference type="Pfam" id="PF04542">
    <property type="entry name" value="Sigma70_r2"/>
    <property type="match status" value="1"/>
</dbReference>
<dbReference type="GO" id="GO:0016987">
    <property type="term" value="F:sigma factor activity"/>
    <property type="evidence" value="ECO:0007669"/>
    <property type="project" value="UniProtKB-KW"/>
</dbReference>
<dbReference type="PANTHER" id="PTHR47756:SF2">
    <property type="entry name" value="BLL6612 PROTEIN"/>
    <property type="match status" value="1"/>
</dbReference>
<dbReference type="InterPro" id="IPR036388">
    <property type="entry name" value="WH-like_DNA-bd_sf"/>
</dbReference>
<dbReference type="InterPro" id="IPR011990">
    <property type="entry name" value="TPR-like_helical_dom_sf"/>
</dbReference>
<evidence type="ECO:0000256" key="2">
    <source>
        <dbReference type="ARBA" id="ARBA00023015"/>
    </source>
</evidence>
<evidence type="ECO:0000256" key="4">
    <source>
        <dbReference type="ARBA" id="ARBA00023163"/>
    </source>
</evidence>
<evidence type="ECO:0000313" key="8">
    <source>
        <dbReference type="EMBL" id="RZS37750.1"/>
    </source>
</evidence>
<gene>
    <name evidence="8" type="ORF">EV193_105308</name>
</gene>
<organism evidence="8 9">
    <name type="scientific">Herbihabitans rhizosphaerae</name>
    <dbReference type="NCBI Taxonomy" id="1872711"/>
    <lineage>
        <taxon>Bacteria</taxon>
        <taxon>Bacillati</taxon>
        <taxon>Actinomycetota</taxon>
        <taxon>Actinomycetes</taxon>
        <taxon>Pseudonocardiales</taxon>
        <taxon>Pseudonocardiaceae</taxon>
        <taxon>Herbihabitans</taxon>
    </lineage>
</organism>
<dbReference type="InterPro" id="IPR046531">
    <property type="entry name" value="DUF6596"/>
</dbReference>
<evidence type="ECO:0000259" key="5">
    <source>
        <dbReference type="Pfam" id="PF04542"/>
    </source>
</evidence>
<keyword evidence="9" id="KW-1185">Reference proteome</keyword>
<dbReference type="PANTHER" id="PTHR47756">
    <property type="entry name" value="BLL6612 PROTEIN-RELATED"/>
    <property type="match status" value="1"/>
</dbReference>
<dbReference type="AlphaFoldDB" id="A0A4Q7KP43"/>
<dbReference type="Pfam" id="PF20239">
    <property type="entry name" value="DUF6596"/>
    <property type="match status" value="1"/>
</dbReference>
<comment type="caution">
    <text evidence="8">The sequence shown here is derived from an EMBL/GenBank/DDBJ whole genome shotgun (WGS) entry which is preliminary data.</text>
</comment>
<dbReference type="InterPro" id="IPR013249">
    <property type="entry name" value="RNA_pol_sigma70_r4_t2"/>
</dbReference>
<keyword evidence="4" id="KW-0804">Transcription</keyword>
<dbReference type="Proteomes" id="UP000294257">
    <property type="component" value="Unassembled WGS sequence"/>
</dbReference>
<dbReference type="Gene3D" id="1.10.1740.10">
    <property type="match status" value="1"/>
</dbReference>
<feature type="domain" description="DUF6596" evidence="7">
    <location>
        <begin position="177"/>
        <end position="277"/>
    </location>
</feature>
<dbReference type="SUPFAM" id="SSF88659">
    <property type="entry name" value="Sigma3 and sigma4 domains of RNA polymerase sigma factors"/>
    <property type="match status" value="1"/>
</dbReference>
<dbReference type="RefSeq" id="WP_130345198.1">
    <property type="nucleotide sequence ID" value="NZ_SGWQ01000005.1"/>
</dbReference>
<evidence type="ECO:0000259" key="7">
    <source>
        <dbReference type="Pfam" id="PF20239"/>
    </source>
</evidence>
<dbReference type="GO" id="GO:0003677">
    <property type="term" value="F:DNA binding"/>
    <property type="evidence" value="ECO:0007669"/>
    <property type="project" value="InterPro"/>
</dbReference>
<dbReference type="SUPFAM" id="SSF88946">
    <property type="entry name" value="Sigma2 domain of RNA polymerase sigma factors"/>
    <property type="match status" value="1"/>
</dbReference>
<reference evidence="8 9" key="1">
    <citation type="submission" date="2019-02" db="EMBL/GenBank/DDBJ databases">
        <title>Genomic Encyclopedia of Type Strains, Phase IV (KMG-IV): sequencing the most valuable type-strain genomes for metagenomic binning, comparative biology and taxonomic classification.</title>
        <authorList>
            <person name="Goeker M."/>
        </authorList>
    </citation>
    <scope>NUCLEOTIDE SEQUENCE [LARGE SCALE GENOMIC DNA]</scope>
    <source>
        <strain evidence="8 9">DSM 101727</strain>
    </source>
</reference>
<dbReference type="InterPro" id="IPR013324">
    <property type="entry name" value="RNA_pol_sigma_r3/r4-like"/>
</dbReference>
<keyword evidence="3" id="KW-0731">Sigma factor</keyword>